<sequence>MKKLVLSISILASLGANASMDFSSNGVSFSAKIEDSCGIQVHDATGDIIFENGGRIIYDDTAKFEVVANTSSERANVRFTNVETSQAIGDDYLMLVRGNNGERKQFNHTYGGVTLGNGEYEAVVKVNKTVKDMPSGTHYVSGTLEIECGDVSIGQFQSSRIK</sequence>
<dbReference type="EMBL" id="BBSC01000003">
    <property type="protein sequence ID" value="GAM74934.1"/>
    <property type="molecule type" value="Genomic_DNA"/>
</dbReference>
<dbReference type="Proteomes" id="UP000031666">
    <property type="component" value="Unassembled WGS sequence"/>
</dbReference>
<gene>
    <name evidence="2" type="ORF">JCM19241_1277</name>
</gene>
<dbReference type="STRING" id="1481914.JCM19241_1277"/>
<proteinExistence type="predicted"/>
<protein>
    <submittedName>
        <fullName evidence="2">Uncharacterized protein</fullName>
    </submittedName>
</protein>
<name>A0A0B8QKC1_9VIBR</name>
<dbReference type="AlphaFoldDB" id="A0A0B8QKC1"/>
<reference evidence="2 3" key="2">
    <citation type="submission" date="2015-01" db="EMBL/GenBank/DDBJ databases">
        <authorList>
            <consortium name="NBRP consortium"/>
            <person name="Sawabe T."/>
            <person name="Meirelles P."/>
            <person name="Feng G."/>
            <person name="Sayaka M."/>
            <person name="Hattori M."/>
            <person name="Ohkuma M."/>
        </authorList>
    </citation>
    <scope>NUCLEOTIDE SEQUENCE [LARGE SCALE GENOMIC DNA]</scope>
    <source>
        <strain evidence="3">JCM 19241</strain>
    </source>
</reference>
<evidence type="ECO:0000313" key="3">
    <source>
        <dbReference type="Proteomes" id="UP000031666"/>
    </source>
</evidence>
<evidence type="ECO:0000313" key="2">
    <source>
        <dbReference type="EMBL" id="GAM74934.1"/>
    </source>
</evidence>
<accession>A0A0B8QKC1</accession>
<organism evidence="2 3">
    <name type="scientific">Vibrio ishigakensis</name>
    <dbReference type="NCBI Taxonomy" id="1481914"/>
    <lineage>
        <taxon>Bacteria</taxon>
        <taxon>Pseudomonadati</taxon>
        <taxon>Pseudomonadota</taxon>
        <taxon>Gammaproteobacteria</taxon>
        <taxon>Vibrionales</taxon>
        <taxon>Vibrionaceae</taxon>
        <taxon>Vibrio</taxon>
    </lineage>
</organism>
<feature type="chain" id="PRO_5002123030" evidence="1">
    <location>
        <begin position="19"/>
        <end position="162"/>
    </location>
</feature>
<feature type="signal peptide" evidence="1">
    <location>
        <begin position="1"/>
        <end position="18"/>
    </location>
</feature>
<keyword evidence="1" id="KW-0732">Signal</keyword>
<reference evidence="2 3" key="1">
    <citation type="submission" date="2015-01" db="EMBL/GenBank/DDBJ databases">
        <title>Vibrio sp. C94 JCM 19241 whole genome shotgun sequence.</title>
        <authorList>
            <person name="Sawabe T."/>
            <person name="Meirelles P."/>
            <person name="Feng G."/>
            <person name="Sayaka M."/>
            <person name="Hattori M."/>
            <person name="Ohkuma M."/>
        </authorList>
    </citation>
    <scope>NUCLEOTIDE SEQUENCE [LARGE SCALE GENOMIC DNA]</scope>
    <source>
        <strain evidence="3">JCM 19241</strain>
    </source>
</reference>
<evidence type="ECO:0000256" key="1">
    <source>
        <dbReference type="SAM" id="SignalP"/>
    </source>
</evidence>
<comment type="caution">
    <text evidence="2">The sequence shown here is derived from an EMBL/GenBank/DDBJ whole genome shotgun (WGS) entry which is preliminary data.</text>
</comment>